<proteinExistence type="predicted"/>
<evidence type="ECO:0000313" key="1">
    <source>
        <dbReference type="EMBL" id="MFC3151673.1"/>
    </source>
</evidence>
<reference evidence="2" key="1">
    <citation type="journal article" date="2019" name="Int. J. Syst. Evol. Microbiol.">
        <title>The Global Catalogue of Microorganisms (GCM) 10K type strain sequencing project: providing services to taxonomists for standard genome sequencing and annotation.</title>
        <authorList>
            <consortium name="The Broad Institute Genomics Platform"/>
            <consortium name="The Broad Institute Genome Sequencing Center for Infectious Disease"/>
            <person name="Wu L."/>
            <person name="Ma J."/>
        </authorList>
    </citation>
    <scope>NUCLEOTIDE SEQUENCE [LARGE SCALE GENOMIC DNA]</scope>
    <source>
        <strain evidence="2">KCTC 52438</strain>
    </source>
</reference>
<sequence length="187" mass="20738">MSNTPAFLQDAKELLTKDGFTTGDVWYHGTSSALLESIQKQGLSRAGDKAMKHVQKSTLATIGDSMAESHEPICLTQSKELAYFWAAQTVRDRSVRFEGEEQPVVLEITLPSDYQELVKPDTGYAGMLLVDGGGKYMELIKDLYKASGSELPEIDPLRADRSVYLNTLGLAYIDKNIPPEYIKEVTE</sequence>
<gene>
    <name evidence="1" type="ORF">ACFOEK_11605</name>
</gene>
<comment type="caution">
    <text evidence="1">The sequence shown here is derived from an EMBL/GenBank/DDBJ whole genome shotgun (WGS) entry which is preliminary data.</text>
</comment>
<organism evidence="1 2">
    <name type="scientific">Litoribrevibacter euphylliae</name>
    <dbReference type="NCBI Taxonomy" id="1834034"/>
    <lineage>
        <taxon>Bacteria</taxon>
        <taxon>Pseudomonadati</taxon>
        <taxon>Pseudomonadota</taxon>
        <taxon>Gammaproteobacteria</taxon>
        <taxon>Oceanospirillales</taxon>
        <taxon>Oceanospirillaceae</taxon>
        <taxon>Litoribrevibacter</taxon>
    </lineage>
</organism>
<keyword evidence="2" id="KW-1185">Reference proteome</keyword>
<evidence type="ECO:0000313" key="2">
    <source>
        <dbReference type="Proteomes" id="UP001595476"/>
    </source>
</evidence>
<accession>A0ABV7HGE3</accession>
<dbReference type="EMBL" id="JBHRSZ010000004">
    <property type="protein sequence ID" value="MFC3151673.1"/>
    <property type="molecule type" value="Genomic_DNA"/>
</dbReference>
<dbReference type="RefSeq" id="WP_386720879.1">
    <property type="nucleotide sequence ID" value="NZ_JBHRSZ010000004.1"/>
</dbReference>
<dbReference type="Proteomes" id="UP001595476">
    <property type="component" value="Unassembled WGS sequence"/>
</dbReference>
<name>A0ABV7HGE3_9GAMM</name>
<protein>
    <submittedName>
        <fullName evidence="1">Uncharacterized protein</fullName>
    </submittedName>
</protein>